<dbReference type="Proteomes" id="UP001305779">
    <property type="component" value="Unassembled WGS sequence"/>
</dbReference>
<comment type="cofactor">
    <cofactor evidence="1">
        <name>heme</name>
        <dbReference type="ChEBI" id="CHEBI:30413"/>
    </cofactor>
</comment>
<dbReference type="PANTHER" id="PTHR24305">
    <property type="entry name" value="CYTOCHROME P450"/>
    <property type="match status" value="1"/>
</dbReference>
<comment type="caution">
    <text evidence="5">The sequence shown here is derived from an EMBL/GenBank/DDBJ whole genome shotgun (WGS) entry which is preliminary data.</text>
</comment>
<dbReference type="InterPro" id="IPR036396">
    <property type="entry name" value="Cyt_P450_sf"/>
</dbReference>
<dbReference type="InterPro" id="IPR001128">
    <property type="entry name" value="Cyt_P450"/>
</dbReference>
<name>A0ABR0EYF3_ZASCE</name>
<dbReference type="PRINTS" id="PR00463">
    <property type="entry name" value="EP450I"/>
</dbReference>
<protein>
    <recommendedName>
        <fullName evidence="7">Cytochrome P450</fullName>
    </recommendedName>
</protein>
<proteinExistence type="inferred from homology"/>
<comment type="similarity">
    <text evidence="2">Belongs to the cytochrome P450 family.</text>
</comment>
<evidence type="ECO:0000313" key="6">
    <source>
        <dbReference type="Proteomes" id="UP001305779"/>
    </source>
</evidence>
<reference evidence="5 6" key="1">
    <citation type="journal article" date="2023" name="G3 (Bethesda)">
        <title>A chromosome-level genome assembly of Zasmidium syzygii isolated from banana leaves.</title>
        <authorList>
            <person name="van Westerhoven A.C."/>
            <person name="Mehrabi R."/>
            <person name="Talebi R."/>
            <person name="Steentjes M.B.F."/>
            <person name="Corcolon B."/>
            <person name="Chong P.A."/>
            <person name="Kema G.H.J."/>
            <person name="Seidl M.F."/>
        </authorList>
    </citation>
    <scope>NUCLEOTIDE SEQUENCE [LARGE SCALE GENOMIC DNA]</scope>
    <source>
        <strain evidence="5 6">P124</strain>
    </source>
</reference>
<dbReference type="SUPFAM" id="SSF48264">
    <property type="entry name" value="Cytochrome P450"/>
    <property type="match status" value="1"/>
</dbReference>
<dbReference type="Pfam" id="PF00067">
    <property type="entry name" value="p450"/>
    <property type="match status" value="1"/>
</dbReference>
<keyword evidence="6" id="KW-1185">Reference proteome</keyword>
<evidence type="ECO:0000256" key="3">
    <source>
        <dbReference type="ARBA" id="ARBA00022723"/>
    </source>
</evidence>
<evidence type="ECO:0000256" key="1">
    <source>
        <dbReference type="ARBA" id="ARBA00001971"/>
    </source>
</evidence>
<dbReference type="InterPro" id="IPR002401">
    <property type="entry name" value="Cyt_P450_E_grp-I"/>
</dbReference>
<evidence type="ECO:0000256" key="4">
    <source>
        <dbReference type="ARBA" id="ARBA00023004"/>
    </source>
</evidence>
<evidence type="ECO:0000256" key="2">
    <source>
        <dbReference type="ARBA" id="ARBA00010617"/>
    </source>
</evidence>
<keyword evidence="4" id="KW-0408">Iron</keyword>
<accession>A0ABR0EYF3</accession>
<dbReference type="EMBL" id="JAXOVC010000002">
    <property type="protein sequence ID" value="KAK4505883.1"/>
    <property type="molecule type" value="Genomic_DNA"/>
</dbReference>
<dbReference type="Gene3D" id="1.10.630.10">
    <property type="entry name" value="Cytochrome P450"/>
    <property type="match status" value="1"/>
</dbReference>
<gene>
    <name evidence="5" type="ORF">PRZ48_003848</name>
</gene>
<keyword evidence="3" id="KW-0479">Metal-binding</keyword>
<evidence type="ECO:0000313" key="5">
    <source>
        <dbReference type="EMBL" id="KAK4505883.1"/>
    </source>
</evidence>
<dbReference type="InterPro" id="IPR050121">
    <property type="entry name" value="Cytochrome_P450_monoxygenase"/>
</dbReference>
<dbReference type="PANTHER" id="PTHR24305:SF232">
    <property type="entry name" value="P450, PUTATIVE (EUROFUNG)-RELATED"/>
    <property type="match status" value="1"/>
</dbReference>
<evidence type="ECO:0008006" key="7">
    <source>
        <dbReference type="Google" id="ProtNLM"/>
    </source>
</evidence>
<sequence length="503" mass="57260">MWFLYIPVGLLLAYFTYNRYFHPLSRIPGPFLASLTPLWITWQCYNARRPRLDLDLHKKYGSIVRISPDEIIFSNPAYFKTVYGAGTRFTKGRFYEAPTDTSQPEDWSKLDMLVELNLPKLRAQKRYAAPIYAIANAKKHEHYIDNNIHRMLTRWTHLAQTQPVTDIYHEWEMLNVDIMCEMTFGSEYGAVAKGSDDGHMHGMDKMWEWWGWIGFLPWLNEFDKRWMPWKVIFSGTSVQLPVFPYCVGKIIEHGQATAESKETKPCILDDFRRLSKTQPAFIDNWGTRLALTDLGAGVDTMSWTLAAAIVGISSNKSVIARLRSELDTATAAGQISKDTPVPYDASAKLPYLQACLHEALRLWPNVAISLPRIAPSEGIEIDGHYIPSGYTVGMNSKKLGLDTSIFGPDTESFRPERWLEADKAQRNDMETRNLSFGGPSRKCIGMHTVWVAMSKVLASFYLNFDVEVLNELDGKPGPGGSVWTERGSFPTKWHGLEVRLMAR</sequence>
<organism evidence="5 6">
    <name type="scientific">Zasmidium cellare</name>
    <name type="common">Wine cellar mold</name>
    <name type="synonym">Racodium cellare</name>
    <dbReference type="NCBI Taxonomy" id="395010"/>
    <lineage>
        <taxon>Eukaryota</taxon>
        <taxon>Fungi</taxon>
        <taxon>Dikarya</taxon>
        <taxon>Ascomycota</taxon>
        <taxon>Pezizomycotina</taxon>
        <taxon>Dothideomycetes</taxon>
        <taxon>Dothideomycetidae</taxon>
        <taxon>Mycosphaerellales</taxon>
        <taxon>Mycosphaerellaceae</taxon>
        <taxon>Zasmidium</taxon>
    </lineage>
</organism>